<keyword evidence="2" id="KW-0677">Repeat</keyword>
<dbReference type="Pfam" id="PF00400">
    <property type="entry name" value="WD40"/>
    <property type="match status" value="3"/>
</dbReference>
<dbReference type="Proteomes" id="UP001212152">
    <property type="component" value="Unassembled WGS sequence"/>
</dbReference>
<evidence type="ECO:0000313" key="5">
    <source>
        <dbReference type="Proteomes" id="UP001212152"/>
    </source>
</evidence>
<dbReference type="EMBL" id="JADGJQ010000008">
    <property type="protein sequence ID" value="KAJ3182710.1"/>
    <property type="molecule type" value="Genomic_DNA"/>
</dbReference>
<feature type="repeat" description="WD" evidence="3">
    <location>
        <begin position="273"/>
        <end position="315"/>
    </location>
</feature>
<accession>A0AAD5TP48</accession>
<reference evidence="4" key="1">
    <citation type="submission" date="2020-05" db="EMBL/GenBank/DDBJ databases">
        <title>Phylogenomic resolution of chytrid fungi.</title>
        <authorList>
            <person name="Stajich J.E."/>
            <person name="Amses K."/>
            <person name="Simmons R."/>
            <person name="Seto K."/>
            <person name="Myers J."/>
            <person name="Bonds A."/>
            <person name="Quandt C.A."/>
            <person name="Barry K."/>
            <person name="Liu P."/>
            <person name="Grigoriev I."/>
            <person name="Longcore J.E."/>
            <person name="James T.Y."/>
        </authorList>
    </citation>
    <scope>NUCLEOTIDE SEQUENCE</scope>
    <source>
        <strain evidence="4">JEL0379</strain>
    </source>
</reference>
<protein>
    <submittedName>
        <fullName evidence="4">Ddb1 and cul4 associated factor 7</fullName>
    </submittedName>
</protein>
<dbReference type="Gene3D" id="2.130.10.10">
    <property type="entry name" value="YVTN repeat-like/Quinoprotein amine dehydrogenase"/>
    <property type="match status" value="1"/>
</dbReference>
<sequence>MNWCQRPGSFRMGLGSFVTDRPNKITIIERTEQDPDFVMMDDVEQSHPSTKLLWAPYKGGGNATPDVFATTGDFLKIWELRPREDAGRDHYGRRLPTAGSRSSIVPITVLKNQRRPNSAGHAPITSMDWNETDTNMVITCSVDTTCTVWDISTQQAKTQLIAHDREVYDVAFSRGSDVFASVGADGSLRMFDLRNLEHSTILYEAGPVPPEARVPPSGGNHLGGQPASGTDILPLLRLSWNKQDPNYIATFQTDSTAVLIMDVRVPAIPVTELRGHGSVVTAIGWAPHSSSHICTAADDKQALVWDISQPATEKRLQDPILAYSAEAAINQMSWSASAPDWVGISCGLTVQALRV</sequence>
<evidence type="ECO:0000313" key="4">
    <source>
        <dbReference type="EMBL" id="KAJ3182710.1"/>
    </source>
</evidence>
<dbReference type="InterPro" id="IPR019775">
    <property type="entry name" value="WD40_repeat_CS"/>
</dbReference>
<evidence type="ECO:0000256" key="2">
    <source>
        <dbReference type="ARBA" id="ARBA00022737"/>
    </source>
</evidence>
<dbReference type="PANTHER" id="PTHR19919">
    <property type="entry name" value="WD REPEAT CONTAINING PROTEIN"/>
    <property type="match status" value="1"/>
</dbReference>
<keyword evidence="5" id="KW-1185">Reference proteome</keyword>
<dbReference type="InterPro" id="IPR015943">
    <property type="entry name" value="WD40/YVTN_repeat-like_dom_sf"/>
</dbReference>
<feature type="repeat" description="WD" evidence="3">
    <location>
        <begin position="160"/>
        <end position="201"/>
    </location>
</feature>
<dbReference type="PROSITE" id="PS50082">
    <property type="entry name" value="WD_REPEATS_2"/>
    <property type="match status" value="2"/>
</dbReference>
<comment type="caution">
    <text evidence="4">The sequence shown here is derived from an EMBL/GenBank/DDBJ whole genome shotgun (WGS) entry which is preliminary data.</text>
</comment>
<dbReference type="InterPro" id="IPR036322">
    <property type="entry name" value="WD40_repeat_dom_sf"/>
</dbReference>
<dbReference type="SUPFAM" id="SSF50978">
    <property type="entry name" value="WD40 repeat-like"/>
    <property type="match status" value="1"/>
</dbReference>
<evidence type="ECO:0000256" key="3">
    <source>
        <dbReference type="PROSITE-ProRule" id="PRU00221"/>
    </source>
</evidence>
<gene>
    <name evidence="4" type="primary">DCAF7</name>
    <name evidence="4" type="ORF">HDU87_008049</name>
</gene>
<dbReference type="SMART" id="SM00320">
    <property type="entry name" value="WD40"/>
    <property type="match status" value="3"/>
</dbReference>
<dbReference type="InterPro" id="IPR045159">
    <property type="entry name" value="DCAF7-like"/>
</dbReference>
<keyword evidence="1 3" id="KW-0853">WD repeat</keyword>
<dbReference type="AlphaFoldDB" id="A0AAD5TP48"/>
<organism evidence="4 5">
    <name type="scientific">Geranomyces variabilis</name>
    <dbReference type="NCBI Taxonomy" id="109894"/>
    <lineage>
        <taxon>Eukaryota</taxon>
        <taxon>Fungi</taxon>
        <taxon>Fungi incertae sedis</taxon>
        <taxon>Chytridiomycota</taxon>
        <taxon>Chytridiomycota incertae sedis</taxon>
        <taxon>Chytridiomycetes</taxon>
        <taxon>Spizellomycetales</taxon>
        <taxon>Powellomycetaceae</taxon>
        <taxon>Geranomyces</taxon>
    </lineage>
</organism>
<name>A0AAD5TP48_9FUNG</name>
<dbReference type="PROSITE" id="PS50294">
    <property type="entry name" value="WD_REPEATS_REGION"/>
    <property type="match status" value="2"/>
</dbReference>
<proteinExistence type="predicted"/>
<dbReference type="InterPro" id="IPR001680">
    <property type="entry name" value="WD40_rpt"/>
</dbReference>
<dbReference type="PROSITE" id="PS00678">
    <property type="entry name" value="WD_REPEATS_1"/>
    <property type="match status" value="2"/>
</dbReference>
<evidence type="ECO:0000256" key="1">
    <source>
        <dbReference type="ARBA" id="ARBA00022574"/>
    </source>
</evidence>